<dbReference type="InterPro" id="IPR003609">
    <property type="entry name" value="Pan_app"/>
</dbReference>
<organism evidence="9 10">
    <name type="scientific">Ilex paraguariensis</name>
    <name type="common">yerba mate</name>
    <dbReference type="NCBI Taxonomy" id="185542"/>
    <lineage>
        <taxon>Eukaryota</taxon>
        <taxon>Viridiplantae</taxon>
        <taxon>Streptophyta</taxon>
        <taxon>Embryophyta</taxon>
        <taxon>Tracheophyta</taxon>
        <taxon>Spermatophyta</taxon>
        <taxon>Magnoliopsida</taxon>
        <taxon>eudicotyledons</taxon>
        <taxon>Gunneridae</taxon>
        <taxon>Pentapetalae</taxon>
        <taxon>asterids</taxon>
        <taxon>campanulids</taxon>
        <taxon>Aquifoliales</taxon>
        <taxon>Aquifoliaceae</taxon>
        <taxon>Ilex</taxon>
    </lineage>
</organism>
<reference evidence="9 10" key="1">
    <citation type="submission" date="2024-02" db="EMBL/GenBank/DDBJ databases">
        <authorList>
            <person name="Vignale AGUSTIN F."/>
            <person name="Sosa J E."/>
            <person name="Modenutti C."/>
        </authorList>
    </citation>
    <scope>NUCLEOTIDE SEQUENCE [LARGE SCALE GENOMIC DNA]</scope>
</reference>
<evidence type="ECO:0000313" key="9">
    <source>
        <dbReference type="EMBL" id="CAK9161395.1"/>
    </source>
</evidence>
<comment type="caution">
    <text evidence="6">Lacks conserved residue(s) required for the propagation of feature annotation.</text>
</comment>
<dbReference type="AlphaFoldDB" id="A0ABC8SWU8"/>
<keyword evidence="2" id="KW-0732">Signal</keyword>
<keyword evidence="3" id="KW-1015">Disulfide bond</keyword>
<dbReference type="PANTHER" id="PTHR32444:SF235">
    <property type="entry name" value="OS01G0783900 PROTEIN"/>
    <property type="match status" value="1"/>
</dbReference>
<protein>
    <recommendedName>
        <fullName evidence="1">non-specific serine/threonine protein kinase</fullName>
        <ecNumber evidence="1">2.7.11.1</ecNumber>
    </recommendedName>
</protein>
<sequence>MNMDDCIKLTSWRSANDPRTGNFTFELDEELRKGNIYVTRKRTTTCWKSGDSGRFGSSNELPFAGAYLLSNFSKNVYYCYKSIKVRVPSYNNMRLLMNSFGEIQYFSWSNDNNNGWSLIWSETHDHCSIYNACGRFGSCNSQNGTVCKCVAGFEPASPENWFAGDFKSGCTRKSKICNNKEESDIFVNLKKMKVGNPDTQYEAADSEKACRDECLGNCLCQAYTYNPDDDTRRGKFTVRDCEPCGNNIIPYPLSTGPTCVDPLYYSFYCDDSTGQVLFRAVSGNYLEETGREGAFATRTLCGMASI</sequence>
<evidence type="ECO:0000256" key="4">
    <source>
        <dbReference type="ARBA" id="ARBA00047899"/>
    </source>
</evidence>
<name>A0ABC8SWU8_9AQUA</name>
<evidence type="ECO:0000256" key="1">
    <source>
        <dbReference type="ARBA" id="ARBA00012513"/>
    </source>
</evidence>
<dbReference type="PROSITE" id="PS50026">
    <property type="entry name" value="EGF_3"/>
    <property type="match status" value="1"/>
</dbReference>
<dbReference type="Pfam" id="PF00954">
    <property type="entry name" value="S_locus_glycop"/>
    <property type="match status" value="1"/>
</dbReference>
<evidence type="ECO:0000259" key="7">
    <source>
        <dbReference type="PROSITE" id="PS50026"/>
    </source>
</evidence>
<evidence type="ECO:0000256" key="6">
    <source>
        <dbReference type="PROSITE-ProRule" id="PRU00076"/>
    </source>
</evidence>
<dbReference type="PROSITE" id="PS50948">
    <property type="entry name" value="PAN"/>
    <property type="match status" value="1"/>
</dbReference>
<keyword evidence="10" id="KW-1185">Reference proteome</keyword>
<comment type="catalytic activity">
    <reaction evidence="4">
        <text>L-threonyl-[protein] + ATP = O-phospho-L-threonyl-[protein] + ADP + H(+)</text>
        <dbReference type="Rhea" id="RHEA:46608"/>
        <dbReference type="Rhea" id="RHEA-COMP:11060"/>
        <dbReference type="Rhea" id="RHEA-COMP:11605"/>
        <dbReference type="ChEBI" id="CHEBI:15378"/>
        <dbReference type="ChEBI" id="CHEBI:30013"/>
        <dbReference type="ChEBI" id="CHEBI:30616"/>
        <dbReference type="ChEBI" id="CHEBI:61977"/>
        <dbReference type="ChEBI" id="CHEBI:456216"/>
        <dbReference type="EC" id="2.7.11.1"/>
    </reaction>
</comment>
<dbReference type="Proteomes" id="UP001642360">
    <property type="component" value="Unassembled WGS sequence"/>
</dbReference>
<dbReference type="InterPro" id="IPR000742">
    <property type="entry name" value="EGF"/>
</dbReference>
<evidence type="ECO:0000256" key="5">
    <source>
        <dbReference type="ARBA" id="ARBA00048679"/>
    </source>
</evidence>
<dbReference type="EC" id="2.7.11.1" evidence="1"/>
<comment type="caution">
    <text evidence="9">The sequence shown here is derived from an EMBL/GenBank/DDBJ whole genome shotgun (WGS) entry which is preliminary data.</text>
</comment>
<feature type="domain" description="Apple" evidence="8">
    <location>
        <begin position="177"/>
        <end position="269"/>
    </location>
</feature>
<dbReference type="EMBL" id="CAUOFW020003669">
    <property type="protein sequence ID" value="CAK9161395.1"/>
    <property type="molecule type" value="Genomic_DNA"/>
</dbReference>
<comment type="catalytic activity">
    <reaction evidence="5">
        <text>L-seryl-[protein] + ATP = O-phospho-L-seryl-[protein] + ADP + H(+)</text>
        <dbReference type="Rhea" id="RHEA:17989"/>
        <dbReference type="Rhea" id="RHEA-COMP:9863"/>
        <dbReference type="Rhea" id="RHEA-COMP:11604"/>
        <dbReference type="ChEBI" id="CHEBI:15378"/>
        <dbReference type="ChEBI" id="CHEBI:29999"/>
        <dbReference type="ChEBI" id="CHEBI:30616"/>
        <dbReference type="ChEBI" id="CHEBI:83421"/>
        <dbReference type="ChEBI" id="CHEBI:456216"/>
        <dbReference type="EC" id="2.7.11.1"/>
    </reaction>
</comment>
<evidence type="ECO:0000259" key="8">
    <source>
        <dbReference type="PROSITE" id="PS50948"/>
    </source>
</evidence>
<evidence type="ECO:0000313" key="10">
    <source>
        <dbReference type="Proteomes" id="UP001642360"/>
    </source>
</evidence>
<proteinExistence type="predicted"/>
<evidence type="ECO:0000256" key="3">
    <source>
        <dbReference type="ARBA" id="ARBA00023157"/>
    </source>
</evidence>
<accession>A0ABC8SWU8</accession>
<evidence type="ECO:0000256" key="2">
    <source>
        <dbReference type="ARBA" id="ARBA00022729"/>
    </source>
</evidence>
<dbReference type="Pfam" id="PF08276">
    <property type="entry name" value="PAN_2"/>
    <property type="match status" value="1"/>
</dbReference>
<dbReference type="PANTHER" id="PTHR32444">
    <property type="entry name" value="BULB-TYPE LECTIN DOMAIN-CONTAINING PROTEIN"/>
    <property type="match status" value="1"/>
</dbReference>
<feature type="domain" description="EGF-like" evidence="7">
    <location>
        <begin position="123"/>
        <end position="159"/>
    </location>
</feature>
<keyword evidence="6" id="KW-0245">EGF-like domain</keyword>
<dbReference type="InterPro" id="IPR000858">
    <property type="entry name" value="S_locus_glycoprot_dom"/>
</dbReference>
<gene>
    <name evidence="9" type="ORF">ILEXP_LOCUS30192</name>
</gene>
<dbReference type="GO" id="GO:0004674">
    <property type="term" value="F:protein serine/threonine kinase activity"/>
    <property type="evidence" value="ECO:0007669"/>
    <property type="project" value="UniProtKB-EC"/>
</dbReference>